<keyword evidence="5 6" id="KW-0472">Membrane</keyword>
<keyword evidence="2" id="KW-1003">Cell membrane</keyword>
<dbReference type="RefSeq" id="WP_267738897.1">
    <property type="nucleotide sequence ID" value="NZ_CP113089.1"/>
</dbReference>
<keyword evidence="3 6" id="KW-0812">Transmembrane</keyword>
<dbReference type="Proteomes" id="UP001164706">
    <property type="component" value="Chromosome"/>
</dbReference>
<dbReference type="InterPro" id="IPR023845">
    <property type="entry name" value="DUF3817_TM"/>
</dbReference>
<evidence type="ECO:0000256" key="3">
    <source>
        <dbReference type="ARBA" id="ARBA00022692"/>
    </source>
</evidence>
<feature type="domain" description="DUF3817" evidence="7">
    <location>
        <begin position="18"/>
        <end position="128"/>
    </location>
</feature>
<evidence type="ECO:0000313" key="9">
    <source>
        <dbReference type="Proteomes" id="UP001164706"/>
    </source>
</evidence>
<feature type="transmembrane region" description="Helical" evidence="6">
    <location>
        <begin position="22"/>
        <end position="44"/>
    </location>
</feature>
<dbReference type="KEGG" id="mdb:OVN18_06850"/>
<evidence type="ECO:0000313" key="8">
    <source>
        <dbReference type="EMBL" id="WAB80299.1"/>
    </source>
</evidence>
<feature type="transmembrane region" description="Helical" evidence="6">
    <location>
        <begin position="64"/>
        <end position="93"/>
    </location>
</feature>
<evidence type="ECO:0000256" key="2">
    <source>
        <dbReference type="ARBA" id="ARBA00022475"/>
    </source>
</evidence>
<protein>
    <submittedName>
        <fullName evidence="8">DUF3817 domain-containing protein</fullName>
    </submittedName>
</protein>
<feature type="transmembrane region" description="Helical" evidence="6">
    <location>
        <begin position="105"/>
        <end position="124"/>
    </location>
</feature>
<gene>
    <name evidence="8" type="ORF">OVN18_06850</name>
</gene>
<proteinExistence type="predicted"/>
<organism evidence="8 9">
    <name type="scientific">Microcella daejeonensis</name>
    <dbReference type="NCBI Taxonomy" id="2994971"/>
    <lineage>
        <taxon>Bacteria</taxon>
        <taxon>Bacillati</taxon>
        <taxon>Actinomycetota</taxon>
        <taxon>Actinomycetes</taxon>
        <taxon>Micrococcales</taxon>
        <taxon>Microbacteriaceae</taxon>
        <taxon>Microcella</taxon>
    </lineage>
</organism>
<evidence type="ECO:0000256" key="5">
    <source>
        <dbReference type="ARBA" id="ARBA00023136"/>
    </source>
</evidence>
<dbReference type="GO" id="GO:0005886">
    <property type="term" value="C:plasma membrane"/>
    <property type="evidence" value="ECO:0007669"/>
    <property type="project" value="UniProtKB-SubCell"/>
</dbReference>
<evidence type="ECO:0000256" key="1">
    <source>
        <dbReference type="ARBA" id="ARBA00004651"/>
    </source>
</evidence>
<dbReference type="EMBL" id="CP113089">
    <property type="protein sequence ID" value="WAB80299.1"/>
    <property type="molecule type" value="Genomic_DNA"/>
</dbReference>
<keyword evidence="4 6" id="KW-1133">Transmembrane helix</keyword>
<name>A0A9E8S7V5_9MICO</name>
<evidence type="ECO:0000259" key="7">
    <source>
        <dbReference type="Pfam" id="PF12823"/>
    </source>
</evidence>
<dbReference type="Pfam" id="PF12823">
    <property type="entry name" value="DUF3817"/>
    <property type="match status" value="1"/>
</dbReference>
<dbReference type="AlphaFoldDB" id="A0A9E8S7V5"/>
<keyword evidence="9" id="KW-1185">Reference proteome</keyword>
<sequence length="159" mass="17447">MAIGPKASDIPLIRRTLAVYKVSSVLTGTFLIGLVVMMITRYGFDRDIELNGPSGFLALSPVDTLTGVNVSIFLLAVHGWLYVLYLGCDFVLWRVAYRGMHPQPFLKFLWIAMGGIIPFLSFFFERQVPREVEAIIARIEQPAGPASSGPAPTSQEASA</sequence>
<evidence type="ECO:0000256" key="6">
    <source>
        <dbReference type="SAM" id="Phobius"/>
    </source>
</evidence>
<accession>A0A9E8S7V5</accession>
<evidence type="ECO:0000256" key="4">
    <source>
        <dbReference type="ARBA" id="ARBA00022989"/>
    </source>
</evidence>
<comment type="subcellular location">
    <subcellularLocation>
        <location evidence="1">Cell membrane</location>
        <topology evidence="1">Multi-pass membrane protein</topology>
    </subcellularLocation>
</comment>
<reference evidence="8" key="1">
    <citation type="submission" date="2022-11" db="EMBL/GenBank/DDBJ databases">
        <title>Description of Microcella daejonensis nov. sp, isolated from riverside soil.</title>
        <authorList>
            <person name="Molina K.M."/>
            <person name="Kim S.B."/>
        </authorList>
    </citation>
    <scope>NUCLEOTIDE SEQUENCE</scope>
    <source>
        <strain evidence="8">MMS21-STM12</strain>
    </source>
</reference>